<reference evidence="3" key="1">
    <citation type="submission" date="2022-07" db="EMBL/GenBank/DDBJ databases">
        <title>Genome Sequence of Agrocybe chaxingu.</title>
        <authorList>
            <person name="Buettner E."/>
        </authorList>
    </citation>
    <scope>NUCLEOTIDE SEQUENCE</scope>
    <source>
        <strain evidence="3">MP-N11</strain>
    </source>
</reference>
<dbReference type="EMBL" id="JANKHO010001031">
    <property type="protein sequence ID" value="KAJ3504271.1"/>
    <property type="molecule type" value="Genomic_DNA"/>
</dbReference>
<organism evidence="3 4">
    <name type="scientific">Agrocybe chaxingu</name>
    <dbReference type="NCBI Taxonomy" id="84603"/>
    <lineage>
        <taxon>Eukaryota</taxon>
        <taxon>Fungi</taxon>
        <taxon>Dikarya</taxon>
        <taxon>Basidiomycota</taxon>
        <taxon>Agaricomycotina</taxon>
        <taxon>Agaricomycetes</taxon>
        <taxon>Agaricomycetidae</taxon>
        <taxon>Agaricales</taxon>
        <taxon>Agaricineae</taxon>
        <taxon>Strophariaceae</taxon>
        <taxon>Agrocybe</taxon>
    </lineage>
</organism>
<dbReference type="InterPro" id="IPR040976">
    <property type="entry name" value="Pkinase_fungal"/>
</dbReference>
<feature type="domain" description="Fungal-type protein kinase" evidence="2">
    <location>
        <begin position="80"/>
        <end position="119"/>
    </location>
</feature>
<feature type="compositionally biased region" description="Basic residues" evidence="1">
    <location>
        <begin position="294"/>
        <end position="322"/>
    </location>
</feature>
<evidence type="ECO:0000313" key="4">
    <source>
        <dbReference type="Proteomes" id="UP001148786"/>
    </source>
</evidence>
<dbReference type="Proteomes" id="UP001148786">
    <property type="component" value="Unassembled WGS sequence"/>
</dbReference>
<accession>A0A9W8K2I9</accession>
<evidence type="ECO:0000259" key="2">
    <source>
        <dbReference type="Pfam" id="PF17667"/>
    </source>
</evidence>
<sequence>MMDDEENGCLNDWDLAKRIPSPPSNPEPAEEDGAVDEEDHPSDEGPEDEHGGAEDLPVLEEQNEEDEEEDDEGVDLDEFSRHTYRTGTWYFMSSLILRYPRKVHDLQDDLESFFYVVLFFTLQYLPVNLSQAALVDLMQSVFEECRLDHDLGVDRARDAFRQYHVHVAQEISQQVSAANPIAEDDSEDDADYETEDDLAQVPFTLQRQRPLPVDINLRNHNSFLQIFEKALNRELWSDYRKQTAAVHRFTASDPTETQAGLKRLRKGEVSTASKRSRCEYTMSNQGGINSITNPKRRSIHQKEKKTKKKWVKAARSKKGTRA</sequence>
<evidence type="ECO:0000313" key="3">
    <source>
        <dbReference type="EMBL" id="KAJ3504271.1"/>
    </source>
</evidence>
<protein>
    <recommendedName>
        <fullName evidence="2">Fungal-type protein kinase domain-containing protein</fullName>
    </recommendedName>
</protein>
<name>A0A9W8K2I9_9AGAR</name>
<feature type="region of interest" description="Disordered" evidence="1">
    <location>
        <begin position="286"/>
        <end position="322"/>
    </location>
</feature>
<feature type="region of interest" description="Disordered" evidence="1">
    <location>
        <begin position="1"/>
        <end position="78"/>
    </location>
</feature>
<gene>
    <name evidence="3" type="ORF">NLJ89_g8023</name>
</gene>
<proteinExistence type="predicted"/>
<dbReference type="OrthoDB" id="2747778at2759"/>
<dbReference type="AlphaFoldDB" id="A0A9W8K2I9"/>
<feature type="compositionally biased region" description="Acidic residues" evidence="1">
    <location>
        <begin position="57"/>
        <end position="77"/>
    </location>
</feature>
<keyword evidence="4" id="KW-1185">Reference proteome</keyword>
<feature type="compositionally biased region" description="Acidic residues" evidence="1">
    <location>
        <begin position="28"/>
        <end position="47"/>
    </location>
</feature>
<comment type="caution">
    <text evidence="3">The sequence shown here is derived from an EMBL/GenBank/DDBJ whole genome shotgun (WGS) entry which is preliminary data.</text>
</comment>
<evidence type="ECO:0000256" key="1">
    <source>
        <dbReference type="SAM" id="MobiDB-lite"/>
    </source>
</evidence>
<dbReference type="Pfam" id="PF17667">
    <property type="entry name" value="Pkinase_fungal"/>
    <property type="match status" value="1"/>
</dbReference>